<evidence type="ECO:0000256" key="1">
    <source>
        <dbReference type="SAM" id="MobiDB-lite"/>
    </source>
</evidence>
<dbReference type="Pfam" id="PF13391">
    <property type="entry name" value="HNH_2"/>
    <property type="match status" value="1"/>
</dbReference>
<sequence length="287" mass="32704">MSILRHFPLPLPSQPPFGDYSHSVSQLSNTTAFATGLDRRDCFQSERCCIVCGNTAELDRGHIIPRMEMGTWEDLRRRGYIPSQARSVLHESRNGITLCLNHHRSFDEHRFFIRFVEEIQGFIFVNHSRIAHNEQHHGELVLLNPTDRLCPFQAIFLIHEWRVRGRWPFFSDRDVSLQRPEWMGHVSTRIQEGPDVTPSSSTLIGASTSGTVPSTSTRPNEDGSLGRRVAAGNEITIRIGPPDAAQIERILAFSRESPSWKACIVEGTSWEGTAEQNIEKYREIMNR</sequence>
<protein>
    <recommendedName>
        <fullName evidence="2">HNH nuclease domain-containing protein</fullName>
    </recommendedName>
</protein>
<accession>A0ABR1K0I2</accession>
<evidence type="ECO:0000259" key="2">
    <source>
        <dbReference type="Pfam" id="PF13391"/>
    </source>
</evidence>
<feature type="domain" description="HNH nuclease" evidence="2">
    <location>
        <begin position="49"/>
        <end position="113"/>
    </location>
</feature>
<dbReference type="InterPro" id="IPR003615">
    <property type="entry name" value="HNH_nuc"/>
</dbReference>
<evidence type="ECO:0000313" key="3">
    <source>
        <dbReference type="EMBL" id="KAK7467599.1"/>
    </source>
</evidence>
<feature type="compositionally biased region" description="Polar residues" evidence="1">
    <location>
        <begin position="197"/>
        <end position="218"/>
    </location>
</feature>
<keyword evidence="4" id="KW-1185">Reference proteome</keyword>
<feature type="region of interest" description="Disordered" evidence="1">
    <location>
        <begin position="192"/>
        <end position="226"/>
    </location>
</feature>
<proteinExistence type="predicted"/>
<dbReference type="EMBL" id="JBANRG010000004">
    <property type="protein sequence ID" value="KAK7467599.1"/>
    <property type="molecule type" value="Genomic_DNA"/>
</dbReference>
<dbReference type="Proteomes" id="UP001498398">
    <property type="component" value="Unassembled WGS sequence"/>
</dbReference>
<evidence type="ECO:0000313" key="4">
    <source>
        <dbReference type="Proteomes" id="UP001498398"/>
    </source>
</evidence>
<gene>
    <name evidence="3" type="ORF">VKT23_004652</name>
</gene>
<reference evidence="3 4" key="1">
    <citation type="submission" date="2024-01" db="EMBL/GenBank/DDBJ databases">
        <title>A draft genome for the cacao thread blight pathogen Marasmiellus scandens.</title>
        <authorList>
            <person name="Baruah I.K."/>
            <person name="Leung J."/>
            <person name="Bukari Y."/>
            <person name="Amoako-Attah I."/>
            <person name="Meinhardt L.W."/>
            <person name="Bailey B.A."/>
            <person name="Cohen S.P."/>
        </authorList>
    </citation>
    <scope>NUCLEOTIDE SEQUENCE [LARGE SCALE GENOMIC DNA]</scope>
    <source>
        <strain evidence="3 4">GH-19</strain>
    </source>
</reference>
<comment type="caution">
    <text evidence="3">The sequence shown here is derived from an EMBL/GenBank/DDBJ whole genome shotgun (WGS) entry which is preliminary data.</text>
</comment>
<organism evidence="3 4">
    <name type="scientific">Marasmiellus scandens</name>
    <dbReference type="NCBI Taxonomy" id="2682957"/>
    <lineage>
        <taxon>Eukaryota</taxon>
        <taxon>Fungi</taxon>
        <taxon>Dikarya</taxon>
        <taxon>Basidiomycota</taxon>
        <taxon>Agaricomycotina</taxon>
        <taxon>Agaricomycetes</taxon>
        <taxon>Agaricomycetidae</taxon>
        <taxon>Agaricales</taxon>
        <taxon>Marasmiineae</taxon>
        <taxon>Omphalotaceae</taxon>
        <taxon>Marasmiellus</taxon>
    </lineage>
</organism>
<name>A0ABR1K0I2_9AGAR</name>